<reference evidence="2 3" key="1">
    <citation type="submission" date="2018-10" db="EMBL/GenBank/DDBJ databases">
        <title>Genomic Encyclopedia of Type Strains, Phase IV (KMG-IV): sequencing the most valuable type-strain genomes for metagenomic binning, comparative biology and taxonomic classification.</title>
        <authorList>
            <person name="Goeker M."/>
        </authorList>
    </citation>
    <scope>NUCLEOTIDE SEQUENCE [LARGE SCALE GENOMIC DNA]</scope>
    <source>
        <strain evidence="2 3">DSM 22653</strain>
    </source>
</reference>
<evidence type="ECO:0000256" key="1">
    <source>
        <dbReference type="SAM" id="Phobius"/>
    </source>
</evidence>
<keyword evidence="1" id="KW-1133">Transmembrane helix</keyword>
<organism evidence="2 3">
    <name type="scientific">Brockia lithotrophica</name>
    <dbReference type="NCBI Taxonomy" id="933949"/>
    <lineage>
        <taxon>Bacteria</taxon>
        <taxon>Bacillati</taxon>
        <taxon>Bacillota</taxon>
        <taxon>Bacilli</taxon>
        <taxon>Bacillales</taxon>
        <taxon>Bacillales Family X. Incertae Sedis</taxon>
        <taxon>Brockia</taxon>
    </lineage>
</organism>
<dbReference type="AlphaFoldDB" id="A0A660KVM3"/>
<protein>
    <submittedName>
        <fullName evidence="2">Uncharacterized protein</fullName>
    </submittedName>
</protein>
<keyword evidence="1" id="KW-0472">Membrane</keyword>
<feature type="transmembrane region" description="Helical" evidence="1">
    <location>
        <begin position="103"/>
        <end position="120"/>
    </location>
</feature>
<dbReference type="EMBL" id="RBIJ01000002">
    <property type="protein sequence ID" value="RKQ85432.1"/>
    <property type="molecule type" value="Genomic_DNA"/>
</dbReference>
<dbReference type="OrthoDB" id="2991597at2"/>
<dbReference type="Proteomes" id="UP000267019">
    <property type="component" value="Unassembled WGS sequence"/>
</dbReference>
<dbReference type="RefSeq" id="WP_121444109.1">
    <property type="nucleotide sequence ID" value="NZ_RBIJ01000002.1"/>
</dbReference>
<gene>
    <name evidence="2" type="ORF">C7438_0824</name>
</gene>
<dbReference type="CDD" id="cd00600">
    <property type="entry name" value="Sm_like"/>
    <property type="match status" value="1"/>
</dbReference>
<comment type="caution">
    <text evidence="2">The sequence shown here is derived from an EMBL/GenBank/DDBJ whole genome shotgun (WGS) entry which is preliminary data.</text>
</comment>
<accession>A0A660KVM3</accession>
<proteinExistence type="predicted"/>
<keyword evidence="3" id="KW-1185">Reference proteome</keyword>
<sequence>MAVHYAHARAFVGRPVYVVTADGRRYTGIVHAVTPTHLYLRPLRMPNPGGRAWPYPPTLVANRTPEGGQPAVEPLAPAEGGGFTLEPAQYRTGWAPWWPGYEAALIALPLFAILALGLLFV</sequence>
<evidence type="ECO:0000313" key="3">
    <source>
        <dbReference type="Proteomes" id="UP000267019"/>
    </source>
</evidence>
<name>A0A660KVM3_9BACL</name>
<evidence type="ECO:0000313" key="2">
    <source>
        <dbReference type="EMBL" id="RKQ85432.1"/>
    </source>
</evidence>
<keyword evidence="1" id="KW-0812">Transmembrane</keyword>